<dbReference type="Proteomes" id="UP000240830">
    <property type="component" value="Unassembled WGS sequence"/>
</dbReference>
<accession>A0A2H9TJ64</accession>
<gene>
    <name evidence="2" type="ORF">PSACC_02401</name>
</gene>
<keyword evidence="1" id="KW-0732">Signal</keyword>
<dbReference type="EMBL" id="MTSL01000159">
    <property type="protein sequence ID" value="PJF17801.1"/>
    <property type="molecule type" value="Genomic_DNA"/>
</dbReference>
<name>A0A2H9TJ64_9FUNG</name>
<feature type="signal peptide" evidence="1">
    <location>
        <begin position="1"/>
        <end position="15"/>
    </location>
</feature>
<comment type="caution">
    <text evidence="2">The sequence shown here is derived from an EMBL/GenBank/DDBJ whole genome shotgun (WGS) entry which is preliminary data.</text>
</comment>
<sequence length="507" mass="59491">MMLLLSLCLIPLRLALVVEFTPNTLLHFEDEVVAINIFRTFETTDKQIKRLRALFEYEYYNFAELYNRVPETKGRRAKMLDWIYNNEKQEEAHSTLIPVEKLVNDPRLAKDAFSMLPVGGYKDDLFRASWIGSFDDMLSWRMLKEAVHQRDLMRSNDWIADVLYCYPNWAEEIFALFPKDDMTPDLLSVFLLNCDLDLVDRFVADCDSDQEYLWRVMLFYYVSLVEELEKNPSLEAHVDRVNRKFNVTLRNMSMKSCFLLMKSNTPSSTSEPKKIFWETLVYMVKNSEWSQPKSNFPATKYGRWLLAEIRPGYVYPYTLQYLAFHFDVPLLKVNTPHYLIPFGSLTVAERLREWRRSNPLTLATRADKFESEVKMWAFIERQYEELNVILPLNWSVITENGTIQPVSEVVIESAEKILCSWARTASMRGLLRVLTSLPYLLYGASEEKRLPLTCILGHANDWPAVYKNIAYRAHEPEKVFRTAKRAFRKLELTDCFSPSEVLYLISS</sequence>
<protein>
    <submittedName>
        <fullName evidence="2">Uncharacterized protein</fullName>
    </submittedName>
</protein>
<organism evidence="2 3">
    <name type="scientific">Paramicrosporidium saccamoebae</name>
    <dbReference type="NCBI Taxonomy" id="1246581"/>
    <lineage>
        <taxon>Eukaryota</taxon>
        <taxon>Fungi</taxon>
        <taxon>Fungi incertae sedis</taxon>
        <taxon>Cryptomycota</taxon>
        <taxon>Cryptomycota incertae sedis</taxon>
        <taxon>Paramicrosporidium</taxon>
    </lineage>
</organism>
<keyword evidence="3" id="KW-1185">Reference proteome</keyword>
<reference evidence="2 3" key="1">
    <citation type="submission" date="2016-10" db="EMBL/GenBank/DDBJ databases">
        <title>The genome of Paramicrosporidium saccamoebae is the missing link in understanding Cryptomycota and Microsporidia evolution.</title>
        <authorList>
            <person name="Quandt C.A."/>
            <person name="Beaudet D."/>
            <person name="Corsaro D."/>
            <person name="Michel R."/>
            <person name="Corradi N."/>
            <person name="James T."/>
        </authorList>
    </citation>
    <scope>NUCLEOTIDE SEQUENCE [LARGE SCALE GENOMIC DNA]</scope>
    <source>
        <strain evidence="2 3">KSL3</strain>
    </source>
</reference>
<evidence type="ECO:0000256" key="1">
    <source>
        <dbReference type="SAM" id="SignalP"/>
    </source>
</evidence>
<dbReference type="AlphaFoldDB" id="A0A2H9TJ64"/>
<feature type="chain" id="PRO_5014130500" evidence="1">
    <location>
        <begin position="16"/>
        <end position="507"/>
    </location>
</feature>
<evidence type="ECO:0000313" key="3">
    <source>
        <dbReference type="Proteomes" id="UP000240830"/>
    </source>
</evidence>
<proteinExistence type="predicted"/>
<evidence type="ECO:0000313" key="2">
    <source>
        <dbReference type="EMBL" id="PJF17801.1"/>
    </source>
</evidence>